<evidence type="ECO:0000256" key="1">
    <source>
        <dbReference type="ARBA" id="ARBA00004477"/>
    </source>
</evidence>
<protein>
    <recommendedName>
        <fullName evidence="8">Sterol O-acyltransferase</fullName>
    </recommendedName>
</protein>
<feature type="region of interest" description="Disordered" evidence="5">
    <location>
        <begin position="1"/>
        <end position="96"/>
    </location>
</feature>
<keyword evidence="4" id="KW-0012">Acyltransferase</keyword>
<evidence type="ECO:0000313" key="7">
    <source>
        <dbReference type="Proteomes" id="UP000277212"/>
    </source>
</evidence>
<accession>A0A3M2SFJ9</accession>
<evidence type="ECO:0000256" key="4">
    <source>
        <dbReference type="ARBA" id="ARBA00023315"/>
    </source>
</evidence>
<comment type="caution">
    <text evidence="6">The sequence shown here is derived from an EMBL/GenBank/DDBJ whole genome shotgun (WGS) entry which is preliminary data.</text>
</comment>
<dbReference type="STRING" id="2010991.A0A3M2SFJ9"/>
<evidence type="ECO:0000256" key="5">
    <source>
        <dbReference type="SAM" id="MobiDB-lite"/>
    </source>
</evidence>
<dbReference type="Proteomes" id="UP000277212">
    <property type="component" value="Unassembled WGS sequence"/>
</dbReference>
<dbReference type="GO" id="GO:0034737">
    <property type="term" value="F:ergosterol O-acyltransferase activity"/>
    <property type="evidence" value="ECO:0007669"/>
    <property type="project" value="TreeGrafter"/>
</dbReference>
<dbReference type="InterPro" id="IPR014371">
    <property type="entry name" value="Oat_ACAT_DAG_ARE"/>
</dbReference>
<keyword evidence="3" id="KW-0256">Endoplasmic reticulum</keyword>
<organism evidence="6 7">
    <name type="scientific">Fusarium kuroshium</name>
    <dbReference type="NCBI Taxonomy" id="2010991"/>
    <lineage>
        <taxon>Eukaryota</taxon>
        <taxon>Fungi</taxon>
        <taxon>Dikarya</taxon>
        <taxon>Ascomycota</taxon>
        <taxon>Pezizomycotina</taxon>
        <taxon>Sordariomycetes</taxon>
        <taxon>Hypocreomycetidae</taxon>
        <taxon>Hypocreales</taxon>
        <taxon>Nectriaceae</taxon>
        <taxon>Fusarium</taxon>
        <taxon>Fusarium solani species complex</taxon>
    </lineage>
</organism>
<dbReference type="PANTHER" id="PTHR10408">
    <property type="entry name" value="STEROL O-ACYLTRANSFERASE"/>
    <property type="match status" value="1"/>
</dbReference>
<name>A0A3M2SFJ9_9HYPO</name>
<dbReference type="GO" id="GO:0008204">
    <property type="term" value="P:ergosterol metabolic process"/>
    <property type="evidence" value="ECO:0007669"/>
    <property type="project" value="TreeGrafter"/>
</dbReference>
<dbReference type="GO" id="GO:0005789">
    <property type="term" value="C:endoplasmic reticulum membrane"/>
    <property type="evidence" value="ECO:0007669"/>
    <property type="project" value="UniProtKB-SubCell"/>
</dbReference>
<dbReference type="OrthoDB" id="10039049at2759"/>
<evidence type="ECO:0000313" key="6">
    <source>
        <dbReference type="EMBL" id="RMJ16336.1"/>
    </source>
</evidence>
<proteinExistence type="predicted"/>
<comment type="subcellular location">
    <subcellularLocation>
        <location evidence="1">Endoplasmic reticulum membrane</location>
        <topology evidence="1">Multi-pass membrane protein</topology>
    </subcellularLocation>
</comment>
<reference evidence="6 7" key="1">
    <citation type="submission" date="2017-06" db="EMBL/GenBank/DDBJ databases">
        <title>Comparative genomic analysis of Ambrosia Fusariam Clade fungi.</title>
        <authorList>
            <person name="Stajich J.E."/>
            <person name="Carrillo J."/>
            <person name="Kijimoto T."/>
            <person name="Eskalen A."/>
            <person name="O'Donnell K."/>
            <person name="Kasson M."/>
        </authorList>
    </citation>
    <scope>NUCLEOTIDE SEQUENCE [LARGE SCALE GENOMIC DNA]</scope>
    <source>
        <strain evidence="6">UCR3666</strain>
    </source>
</reference>
<sequence>MASPLTPGDAPLSGRGAGAASKSPREPSPTIQRPPPRSLGDALRAAGMTIDGPSTGPGSETPSEEDYEENIRPTLAEPNVVRQRYTRRGRQRAETPSFSSVDFKDINKDANLRFSRRDSGIHIVPDDDKSLQQLLKASSQWTQDASPKRRPRKFADLVFTRQFSAFDRQNPSSVNSPFHGFYTLFWLAVTLYVLKISVENWQMYGNILGTSDIVETMFHRDVILLLISDGIMCALTAVTWLIQRCVFANYLNWDGAGWVIQHVSTGISDTQALLLSHIDMANSLHRRCGWFDPVA</sequence>
<gene>
    <name evidence="6" type="ORF">CDV36_003984</name>
</gene>
<evidence type="ECO:0008006" key="8">
    <source>
        <dbReference type="Google" id="ProtNLM"/>
    </source>
</evidence>
<keyword evidence="7" id="KW-1185">Reference proteome</keyword>
<evidence type="ECO:0000256" key="3">
    <source>
        <dbReference type="ARBA" id="ARBA00022824"/>
    </source>
</evidence>
<dbReference type="PANTHER" id="PTHR10408:SF23">
    <property type="entry name" value="STEROL O-ACYLTRANSFERASE 1-RELATED"/>
    <property type="match status" value="1"/>
</dbReference>
<dbReference type="EMBL" id="NKUJ01000049">
    <property type="protein sequence ID" value="RMJ16336.1"/>
    <property type="molecule type" value="Genomic_DNA"/>
</dbReference>
<dbReference type="AlphaFoldDB" id="A0A3M2SFJ9"/>
<keyword evidence="2" id="KW-0808">Transferase</keyword>
<evidence type="ECO:0000256" key="2">
    <source>
        <dbReference type="ARBA" id="ARBA00022679"/>
    </source>
</evidence>